<keyword evidence="7 9" id="KW-0411">Iron-sulfur</keyword>
<feature type="binding site" evidence="9">
    <location>
        <position position="221"/>
    </location>
    <ligand>
        <name>[2Fe-2S] cluster</name>
        <dbReference type="ChEBI" id="CHEBI:190135"/>
    </ligand>
</feature>
<feature type="binding site" evidence="9">
    <location>
        <position position="287"/>
    </location>
    <ligand>
        <name>[4Fe-4S] cluster</name>
        <dbReference type="ChEBI" id="CHEBI:49883"/>
    </ligand>
</feature>
<dbReference type="GO" id="GO:0005758">
    <property type="term" value="C:mitochondrial intermembrane space"/>
    <property type="evidence" value="ECO:0007669"/>
    <property type="project" value="UniProtKB-SubCell"/>
</dbReference>
<evidence type="ECO:0000256" key="6">
    <source>
        <dbReference type="ARBA" id="ARBA00023004"/>
    </source>
</evidence>
<evidence type="ECO:0000256" key="8">
    <source>
        <dbReference type="ARBA" id="ARBA00023128"/>
    </source>
</evidence>
<dbReference type="OrthoDB" id="311633at2759"/>
<comment type="domain">
    <text evidence="9">The N-terminal domain has structural similarity with S-adenosyl-L-methionine-dependent methyltransferases, but does not bind S-adenosyl-L-methionine. It is required for correct assembly of the 2 Fe-S clusters.</text>
</comment>
<evidence type="ECO:0000256" key="7">
    <source>
        <dbReference type="ARBA" id="ARBA00023014"/>
    </source>
</evidence>
<feature type="binding site" evidence="9">
    <location>
        <position position="218"/>
    </location>
    <ligand>
        <name>[2Fe-2S] cluster</name>
        <dbReference type="ChEBI" id="CHEBI:190135"/>
    </ligand>
</feature>
<comment type="domain">
    <text evidence="9">The C-terminal domain binds 2 Fe-S clusters but is otherwise mostly in an intrinsically disordered conformation.</text>
</comment>
<dbReference type="GO" id="GO:0051537">
    <property type="term" value="F:2 iron, 2 sulfur cluster binding"/>
    <property type="evidence" value="ECO:0007669"/>
    <property type="project" value="UniProtKB-UniRule"/>
</dbReference>
<protein>
    <submittedName>
        <fullName evidence="11">Cytokine-induced anti-apoptosis inhibitor 1, Fe-S biogenesis-domain-containing protein</fullName>
    </submittedName>
</protein>
<feature type="short sequence motif" description="Cx2C motif 2" evidence="9">
    <location>
        <begin position="287"/>
        <end position="290"/>
    </location>
</feature>
<keyword evidence="5 9" id="KW-0479">Metal-binding</keyword>
<evidence type="ECO:0000313" key="12">
    <source>
        <dbReference type="Proteomes" id="UP000305067"/>
    </source>
</evidence>
<keyword evidence="6 9" id="KW-0408">Iron</keyword>
<keyword evidence="3 9" id="KW-0004">4Fe-4S</keyword>
<evidence type="ECO:0000313" key="11">
    <source>
        <dbReference type="EMBL" id="TFL05883.1"/>
    </source>
</evidence>
<comment type="cofactor">
    <cofactor evidence="9">
        <name>[2Fe-2S] cluster</name>
        <dbReference type="ChEBI" id="CHEBI:190135"/>
    </cofactor>
</comment>
<keyword evidence="4 9" id="KW-0963">Cytoplasm</keyword>
<dbReference type="GO" id="GO:0009055">
    <property type="term" value="F:electron transfer activity"/>
    <property type="evidence" value="ECO:0007669"/>
    <property type="project" value="UniProtKB-UniRule"/>
</dbReference>
<feature type="binding site" evidence="9">
    <location>
        <position position="290"/>
    </location>
    <ligand>
        <name>[4Fe-4S] cluster</name>
        <dbReference type="ChEBI" id="CHEBI:49883"/>
    </ligand>
</feature>
<evidence type="ECO:0000256" key="9">
    <source>
        <dbReference type="HAMAP-Rule" id="MF_03115"/>
    </source>
</evidence>
<feature type="short sequence motif" description="Cx2C motif 1" evidence="9">
    <location>
        <begin position="276"/>
        <end position="279"/>
    </location>
</feature>
<comment type="subcellular location">
    <subcellularLocation>
        <location evidence="9">Cytoplasm</location>
    </subcellularLocation>
    <subcellularLocation>
        <location evidence="9">Mitochondrion intermembrane space</location>
    </subcellularLocation>
</comment>
<proteinExistence type="inferred from homology"/>
<comment type="domain">
    <text evidence="9">The twin Cx2C motifs are involved in the recognition by the mitochondrial MIA40-ERV1 disulfide relay system. The formation of 2 disulfide bonds in the Cx2C motifs through dithiol/disulfide exchange reactions effectively traps the protein in the mitochondrial intermembrane space.</text>
</comment>
<evidence type="ECO:0000256" key="4">
    <source>
        <dbReference type="ARBA" id="ARBA00022490"/>
    </source>
</evidence>
<feature type="binding site" evidence="9">
    <location>
        <position position="223"/>
    </location>
    <ligand>
        <name>[2Fe-2S] cluster</name>
        <dbReference type="ChEBI" id="CHEBI:190135"/>
    </ligand>
</feature>
<gene>
    <name evidence="11" type="ORF">BDV98DRAFT_499550</name>
</gene>
<feature type="binding site" evidence="9">
    <location>
        <position position="204"/>
    </location>
    <ligand>
        <name>[2Fe-2S] cluster</name>
        <dbReference type="ChEBI" id="CHEBI:190135"/>
    </ligand>
</feature>
<keyword evidence="8 9" id="KW-0496">Mitochondrion</keyword>
<dbReference type="InterPro" id="IPR046408">
    <property type="entry name" value="CIAPIN1"/>
</dbReference>
<organism evidence="11 12">
    <name type="scientific">Pterulicium gracile</name>
    <dbReference type="NCBI Taxonomy" id="1884261"/>
    <lineage>
        <taxon>Eukaryota</taxon>
        <taxon>Fungi</taxon>
        <taxon>Dikarya</taxon>
        <taxon>Basidiomycota</taxon>
        <taxon>Agaricomycotina</taxon>
        <taxon>Agaricomycetes</taxon>
        <taxon>Agaricomycetidae</taxon>
        <taxon>Agaricales</taxon>
        <taxon>Pleurotineae</taxon>
        <taxon>Pterulaceae</taxon>
        <taxon>Pterulicium</taxon>
    </lineage>
</organism>
<dbReference type="GO" id="GO:0046872">
    <property type="term" value="F:metal ion binding"/>
    <property type="evidence" value="ECO:0007669"/>
    <property type="project" value="UniProtKB-KW"/>
</dbReference>
<sequence length="313" mass="33617">MSPAAVYTPSVSLKIAEPMSLKGQALAIGSLSTAGNGKYQSVIGNLETSRNVDRLLLDRIVDKATFLQQDKYSTVHVTLSDSDYANLHPHLPYLLSEVSGSLSVNGTLHLLDLAESHRSPFSAALTKAGFTILSSPSNSDPSLIVQKAPLALKPKSVALPRRKVDAERQSNKKRLWTFTAPSTPSIDAETLLTASDRQRPIPTCEPFDPNAPRRKKACKSCTCGLADFEEEEAEAEGKKVLYVDGTILGEVQEVTLSERDRLMAAAAAAPKASSSCGSCFLGDAFRCDGCPYIGLPAFKPGEKVEIDFGMDDL</sequence>
<comment type="cofactor">
    <cofactor evidence="1 9">
        <name>[4Fe-4S] cluster</name>
        <dbReference type="ChEBI" id="CHEBI:49883"/>
    </cofactor>
</comment>
<evidence type="ECO:0000256" key="3">
    <source>
        <dbReference type="ARBA" id="ARBA00022485"/>
    </source>
</evidence>
<keyword evidence="9" id="KW-0001">2Fe-2S</keyword>
<dbReference type="HAMAP" id="MF_03115">
    <property type="entry name" value="Anamorsin"/>
    <property type="match status" value="1"/>
</dbReference>
<accession>A0A5C3QV22</accession>
<dbReference type="EMBL" id="ML178816">
    <property type="protein sequence ID" value="TFL05883.1"/>
    <property type="molecule type" value="Genomic_DNA"/>
</dbReference>
<dbReference type="GO" id="GO:0051539">
    <property type="term" value="F:4 iron, 4 sulfur cluster binding"/>
    <property type="evidence" value="ECO:0007669"/>
    <property type="project" value="UniProtKB-KW"/>
</dbReference>
<dbReference type="AlphaFoldDB" id="A0A5C3QV22"/>
<evidence type="ECO:0000256" key="1">
    <source>
        <dbReference type="ARBA" id="ARBA00001966"/>
    </source>
</evidence>
<name>A0A5C3QV22_9AGAR</name>
<feature type="binding site" evidence="9">
    <location>
        <position position="279"/>
    </location>
    <ligand>
        <name>[4Fe-4S] cluster</name>
        <dbReference type="ChEBI" id="CHEBI:49883"/>
    </ligand>
</feature>
<feature type="domain" description="Anamorsin C-terminal" evidence="10">
    <location>
        <begin position="203"/>
        <end position="306"/>
    </location>
</feature>
<feature type="binding site" evidence="9">
    <location>
        <position position="276"/>
    </location>
    <ligand>
        <name>[4Fe-4S] cluster</name>
        <dbReference type="ChEBI" id="CHEBI:49883"/>
    </ligand>
</feature>
<evidence type="ECO:0000259" key="10">
    <source>
        <dbReference type="Pfam" id="PF05093"/>
    </source>
</evidence>
<dbReference type="Pfam" id="PF05093">
    <property type="entry name" value="CIAPIN1"/>
    <property type="match status" value="1"/>
</dbReference>
<dbReference type="GO" id="GO:0016226">
    <property type="term" value="P:iron-sulfur cluster assembly"/>
    <property type="evidence" value="ECO:0007669"/>
    <property type="project" value="UniProtKB-UniRule"/>
</dbReference>
<evidence type="ECO:0000256" key="2">
    <source>
        <dbReference type="ARBA" id="ARBA00008169"/>
    </source>
</evidence>
<dbReference type="InterPro" id="IPR007785">
    <property type="entry name" value="Anamorsin"/>
</dbReference>
<dbReference type="PANTHER" id="PTHR13273">
    <property type="entry name" value="ANAMORSIN"/>
    <property type="match status" value="1"/>
</dbReference>
<comment type="caution">
    <text evidence="9">Lacks conserved residue(s) required for the propagation of feature annotation.</text>
</comment>
<dbReference type="STRING" id="1884261.A0A5C3QV22"/>
<dbReference type="PANTHER" id="PTHR13273:SF14">
    <property type="entry name" value="ANAMORSIN"/>
    <property type="match status" value="1"/>
</dbReference>
<reference evidence="11 12" key="1">
    <citation type="journal article" date="2019" name="Nat. Ecol. Evol.">
        <title>Megaphylogeny resolves global patterns of mushroom evolution.</title>
        <authorList>
            <person name="Varga T."/>
            <person name="Krizsan K."/>
            <person name="Foldi C."/>
            <person name="Dima B."/>
            <person name="Sanchez-Garcia M."/>
            <person name="Sanchez-Ramirez S."/>
            <person name="Szollosi G.J."/>
            <person name="Szarkandi J.G."/>
            <person name="Papp V."/>
            <person name="Albert L."/>
            <person name="Andreopoulos W."/>
            <person name="Angelini C."/>
            <person name="Antonin V."/>
            <person name="Barry K.W."/>
            <person name="Bougher N.L."/>
            <person name="Buchanan P."/>
            <person name="Buyck B."/>
            <person name="Bense V."/>
            <person name="Catcheside P."/>
            <person name="Chovatia M."/>
            <person name="Cooper J."/>
            <person name="Damon W."/>
            <person name="Desjardin D."/>
            <person name="Finy P."/>
            <person name="Geml J."/>
            <person name="Haridas S."/>
            <person name="Hughes K."/>
            <person name="Justo A."/>
            <person name="Karasinski D."/>
            <person name="Kautmanova I."/>
            <person name="Kiss B."/>
            <person name="Kocsube S."/>
            <person name="Kotiranta H."/>
            <person name="LaButti K.M."/>
            <person name="Lechner B.E."/>
            <person name="Liimatainen K."/>
            <person name="Lipzen A."/>
            <person name="Lukacs Z."/>
            <person name="Mihaltcheva S."/>
            <person name="Morgado L.N."/>
            <person name="Niskanen T."/>
            <person name="Noordeloos M.E."/>
            <person name="Ohm R.A."/>
            <person name="Ortiz-Santana B."/>
            <person name="Ovrebo C."/>
            <person name="Racz N."/>
            <person name="Riley R."/>
            <person name="Savchenko A."/>
            <person name="Shiryaev A."/>
            <person name="Soop K."/>
            <person name="Spirin V."/>
            <person name="Szebenyi C."/>
            <person name="Tomsovsky M."/>
            <person name="Tulloss R.E."/>
            <person name="Uehling J."/>
            <person name="Grigoriev I.V."/>
            <person name="Vagvolgyi C."/>
            <person name="Papp T."/>
            <person name="Martin F.M."/>
            <person name="Miettinen O."/>
            <person name="Hibbett D.S."/>
            <person name="Nagy L.G."/>
        </authorList>
    </citation>
    <scope>NUCLEOTIDE SEQUENCE [LARGE SCALE GENOMIC DNA]</scope>
    <source>
        <strain evidence="11 12">CBS 309.79</strain>
    </source>
</reference>
<feature type="region of interest" description="Fe-S binding site B" evidence="9">
    <location>
        <begin position="276"/>
        <end position="290"/>
    </location>
</feature>
<comment type="similarity">
    <text evidence="2 9">Belongs to the anamorsin family.</text>
</comment>
<dbReference type="Proteomes" id="UP000305067">
    <property type="component" value="Unassembled WGS sequence"/>
</dbReference>
<evidence type="ECO:0000256" key="5">
    <source>
        <dbReference type="ARBA" id="ARBA00022723"/>
    </source>
</evidence>
<keyword evidence="12" id="KW-1185">Reference proteome</keyword>